<dbReference type="PANTHER" id="PTHR33307:SF6">
    <property type="entry name" value="ALPHA-RHAMNOSIDASE (EUROFUNG)-RELATED"/>
    <property type="match status" value="1"/>
</dbReference>
<dbReference type="Pfam" id="PF08531">
    <property type="entry name" value="Bac_rhamnosid_N"/>
    <property type="match status" value="1"/>
</dbReference>
<keyword evidence="9" id="KW-1185">Reference proteome</keyword>
<dbReference type="Pfam" id="PF17389">
    <property type="entry name" value="Bac_rhamnosid6H"/>
    <property type="match status" value="1"/>
</dbReference>
<evidence type="ECO:0000259" key="6">
    <source>
        <dbReference type="Pfam" id="PF17389"/>
    </source>
</evidence>
<organism evidence="8 9">
    <name type="scientific">Blautia argi</name>
    <dbReference type="NCBI Taxonomy" id="1912897"/>
    <lineage>
        <taxon>Bacteria</taxon>
        <taxon>Bacillati</taxon>
        <taxon>Bacillota</taxon>
        <taxon>Clostridia</taxon>
        <taxon>Lachnospirales</taxon>
        <taxon>Lachnospiraceae</taxon>
        <taxon>Blautia</taxon>
    </lineage>
</organism>
<evidence type="ECO:0000259" key="5">
    <source>
        <dbReference type="Pfam" id="PF08531"/>
    </source>
</evidence>
<dbReference type="KEGG" id="blau:DQQ01_15645"/>
<sequence>MRREVMERKCYAPEKLTCEYRENPIGIHSQNPRLAWKMTGNGRGRRQTAYQIIAAHSDAQLKEEKELCWDSKKVDSSESLGILYGGKELESRERVYWRVRIWDEEGRQSPWSAVQFFEAGLLKEEDWNADWICAEDEVSAPHFRKEFFLEEKPEKARVYICGLGFYEFSMNGRKCGKDLLTPNRTDFTKTVYYHTYDIREELRKGTNALGIILGNGWYNQKDKVNVKLLWYGYPRLLFQVEAYYKDGTKKVIKSDTSVKWHRGPIEYNNIYFGEIYDARQELPNWNEPGSCTEDWENARIAEAPGGKLKEQRASSDIAFGTISPKTITRVKEDMYVLDFGQNITGWLRLKIQGKEGQTVTMRFGEELWPDGKINYYSTGTGWKQQKDVYILSGQGKEIYEPKFTWHGFRYAEIQGYEKMPEPEDIEAVVVHTGVEEDGSFTCSNVLMNQIQQISRWSLVNGLHCGMPLDSPHRERQGYGGDALTAAKACIYNFNMENFYAAWIDDFADAQNKENGFIPHTVPCQDGGGGPAWGCAYIVISWLCYVYYGDKEILKKHYENMEHWLEFLSTGVKNGIVEAEGEDKTCLGEWSTPGEILIPPRFVNTYFYGYCAGLMEYISDILGKEKEKKKYAVLKEDTIKAFRREFFCQETGQYSIGAQGTEAFAYKMGAIKPEEENKVFAFMAEHIEKDCGNHLDTGIFGTPYLFETLIDSGYGEIAYQMITGNTYPSYGFMIANGATALWEYWEKDYGFYQCSCCHNQPMFGSISGSFYEKIAGIGPASPAYKEILIAPQPIGELRFAAAKKETMYGMVSVEWEKTEKGFSLYLSVPCNTRATVQIPDLGNTLLEGEEILYPRESSKEGIEEVRRTEKGYCVLIQSGNYHFYLEK</sequence>
<evidence type="ECO:0000259" key="4">
    <source>
        <dbReference type="Pfam" id="PF05592"/>
    </source>
</evidence>
<dbReference type="AlphaFoldDB" id="A0A2Z4UEC2"/>
<evidence type="ECO:0000313" key="8">
    <source>
        <dbReference type="EMBL" id="AWY99317.1"/>
    </source>
</evidence>
<evidence type="ECO:0000259" key="7">
    <source>
        <dbReference type="Pfam" id="PF17390"/>
    </source>
</evidence>
<reference evidence="9" key="1">
    <citation type="submission" date="2018-06" db="EMBL/GenBank/DDBJ databases">
        <title>Description of Blautia argi sp. nov., a new anaerobic isolated from dog feces.</title>
        <authorList>
            <person name="Chang Y.-H."/>
            <person name="Paek J."/>
            <person name="Shin Y."/>
        </authorList>
    </citation>
    <scope>NUCLEOTIDE SEQUENCE [LARGE SCALE GENOMIC DNA]</scope>
    <source>
        <strain evidence="9">KCTC 15426</strain>
    </source>
</reference>
<evidence type="ECO:0000256" key="2">
    <source>
        <dbReference type="ARBA" id="ARBA00012652"/>
    </source>
</evidence>
<dbReference type="Gene3D" id="1.50.10.10">
    <property type="match status" value="1"/>
</dbReference>
<dbReference type="SUPFAM" id="SSF48208">
    <property type="entry name" value="Six-hairpin glycosidases"/>
    <property type="match status" value="1"/>
</dbReference>
<dbReference type="GO" id="GO:0005975">
    <property type="term" value="P:carbohydrate metabolic process"/>
    <property type="evidence" value="ECO:0007669"/>
    <property type="project" value="InterPro"/>
</dbReference>
<dbReference type="OrthoDB" id="9761045at2"/>
<dbReference type="PANTHER" id="PTHR33307">
    <property type="entry name" value="ALPHA-RHAMNOSIDASE (EUROFUNG)"/>
    <property type="match status" value="1"/>
</dbReference>
<dbReference type="InterPro" id="IPR013737">
    <property type="entry name" value="Bac_rhamnosid_N"/>
</dbReference>
<dbReference type="Gene3D" id="2.60.420.10">
    <property type="entry name" value="Maltose phosphorylase, domain 3"/>
    <property type="match status" value="1"/>
</dbReference>
<dbReference type="InterPro" id="IPR008928">
    <property type="entry name" value="6-hairpin_glycosidase_sf"/>
</dbReference>
<dbReference type="Pfam" id="PF05592">
    <property type="entry name" value="Bac_rhamnosid"/>
    <property type="match status" value="1"/>
</dbReference>
<dbReference type="Pfam" id="PF25788">
    <property type="entry name" value="Ig_Rha78A_N"/>
    <property type="match status" value="1"/>
</dbReference>
<proteinExistence type="predicted"/>
<feature type="domain" description="Bacterial alpha-L-rhamnosidase N-terminal" evidence="5">
    <location>
        <begin position="152"/>
        <end position="313"/>
    </location>
</feature>
<dbReference type="InterPro" id="IPR008902">
    <property type="entry name" value="Rhamnosid_concanavalin"/>
</dbReference>
<evidence type="ECO:0000313" key="9">
    <source>
        <dbReference type="Proteomes" id="UP000250003"/>
    </source>
</evidence>
<dbReference type="Gene3D" id="2.60.120.260">
    <property type="entry name" value="Galactose-binding domain-like"/>
    <property type="match status" value="2"/>
</dbReference>
<dbReference type="Proteomes" id="UP000250003">
    <property type="component" value="Chromosome"/>
</dbReference>
<protein>
    <recommendedName>
        <fullName evidence="2">alpha-L-rhamnosidase</fullName>
        <ecNumber evidence="2">3.2.1.40</ecNumber>
    </recommendedName>
</protein>
<comment type="catalytic activity">
    <reaction evidence="1">
        <text>Hydrolysis of terminal non-reducing alpha-L-rhamnose residues in alpha-L-rhamnosides.</text>
        <dbReference type="EC" id="3.2.1.40"/>
    </reaction>
</comment>
<dbReference type="GO" id="GO:0030596">
    <property type="term" value="F:alpha-L-rhamnosidase activity"/>
    <property type="evidence" value="ECO:0007669"/>
    <property type="project" value="UniProtKB-EC"/>
</dbReference>
<dbReference type="InterPro" id="IPR012341">
    <property type="entry name" value="6hp_glycosidase-like_sf"/>
</dbReference>
<gene>
    <name evidence="8" type="ORF">DQQ01_15645</name>
</gene>
<dbReference type="InterPro" id="IPR016007">
    <property type="entry name" value="Alpha_rhamnosid"/>
</dbReference>
<dbReference type="PIRSF" id="PIRSF010631">
    <property type="entry name" value="A-rhamnsds"/>
    <property type="match status" value="1"/>
</dbReference>
<feature type="domain" description="Alpha-L-rhamnosidase six-hairpin glycosidase" evidence="6">
    <location>
        <begin position="436"/>
        <end position="773"/>
    </location>
</feature>
<keyword evidence="3" id="KW-0378">Hydrolase</keyword>
<dbReference type="EC" id="3.2.1.40" evidence="2"/>
<feature type="domain" description="Alpha-L-rhamnosidase concanavalin-like" evidence="4">
    <location>
        <begin position="329"/>
        <end position="431"/>
    </location>
</feature>
<dbReference type="InterPro" id="IPR035398">
    <property type="entry name" value="Bac_rhamnosid_C"/>
</dbReference>
<feature type="domain" description="Alpha-L-rhamnosidase C-terminal" evidence="7">
    <location>
        <begin position="775"/>
        <end position="846"/>
    </location>
</feature>
<dbReference type="Pfam" id="PF17390">
    <property type="entry name" value="Bac_rhamnosid_C"/>
    <property type="match status" value="1"/>
</dbReference>
<accession>A0A2Z4UEC2</accession>
<evidence type="ECO:0000256" key="1">
    <source>
        <dbReference type="ARBA" id="ARBA00001445"/>
    </source>
</evidence>
<name>A0A2Z4UEC2_9FIRM</name>
<evidence type="ECO:0000256" key="3">
    <source>
        <dbReference type="ARBA" id="ARBA00022801"/>
    </source>
</evidence>
<dbReference type="InterPro" id="IPR013783">
    <property type="entry name" value="Ig-like_fold"/>
</dbReference>
<dbReference type="Gene3D" id="2.60.40.10">
    <property type="entry name" value="Immunoglobulins"/>
    <property type="match status" value="1"/>
</dbReference>
<dbReference type="EMBL" id="CP030280">
    <property type="protein sequence ID" value="AWY99317.1"/>
    <property type="molecule type" value="Genomic_DNA"/>
</dbReference>
<dbReference type="InterPro" id="IPR035396">
    <property type="entry name" value="Bac_rhamnosid6H"/>
</dbReference>